<comment type="subcellular location">
    <subcellularLocation>
        <location evidence="2">Cytoplasm</location>
    </subcellularLocation>
    <subcellularLocation>
        <location evidence="1">Nucleus</location>
    </subcellularLocation>
</comment>
<keyword evidence="4" id="KW-0963">Cytoplasm</keyword>
<evidence type="ECO:0000256" key="3">
    <source>
        <dbReference type="ARBA" id="ARBA00005902"/>
    </source>
</evidence>
<evidence type="ECO:0000313" key="7">
    <source>
        <dbReference type="Proteomes" id="UP000008837"/>
    </source>
</evidence>
<dbReference type="CDD" id="cd14820">
    <property type="entry name" value="TRAX"/>
    <property type="match status" value="1"/>
</dbReference>
<proteinExistence type="inferred from homology"/>
<dbReference type="EMBL" id="AAYY01000001">
    <property type="protein sequence ID" value="EDP45341.1"/>
    <property type="molecule type" value="Genomic_DNA"/>
</dbReference>
<evidence type="ECO:0000256" key="4">
    <source>
        <dbReference type="ARBA" id="ARBA00022490"/>
    </source>
</evidence>
<dbReference type="GO" id="GO:0043565">
    <property type="term" value="F:sequence-specific DNA binding"/>
    <property type="evidence" value="ECO:0007669"/>
    <property type="project" value="InterPro"/>
</dbReference>
<protein>
    <recommendedName>
        <fullName evidence="8">Translin</fullName>
    </recommendedName>
</protein>
<dbReference type="GO" id="GO:0005737">
    <property type="term" value="C:cytoplasm"/>
    <property type="evidence" value="ECO:0007669"/>
    <property type="project" value="UniProtKB-SubCell"/>
</dbReference>
<dbReference type="VEuPathDB" id="FungiDB:MGL_0330"/>
<sequence>MTATFDSESELQQAFLQFRDEIDAYHDRRDRLIKTSRDITSLSKKVIFHLHRFSMEHAWPTYDENGQLTQTPANGRLLVSANAKLHEIYDVIRTCAMKEELASETHKPSASMLRYERCIGMSLEELVEAASFLHFLEHNSLIHHEDIQQHLRTPDGHLIMYVSPMRYLLGLCDLNGELMRLAINAAACPDPMHVIERVLSMQRAIYDGTLKSFGREGKMWLLSMSILTHATDTLQPWSH</sequence>
<dbReference type="Gene3D" id="1.20.58.190">
    <property type="entry name" value="Translin, domain 1"/>
    <property type="match status" value="1"/>
</dbReference>
<evidence type="ECO:0000256" key="2">
    <source>
        <dbReference type="ARBA" id="ARBA00004496"/>
    </source>
</evidence>
<keyword evidence="5" id="KW-0539">Nucleus</keyword>
<accession>A8PSX0</accession>
<organism evidence="6 7">
    <name type="scientific">Malassezia globosa (strain ATCC MYA-4612 / CBS 7966)</name>
    <name type="common">Dandruff-associated fungus</name>
    <dbReference type="NCBI Taxonomy" id="425265"/>
    <lineage>
        <taxon>Eukaryota</taxon>
        <taxon>Fungi</taxon>
        <taxon>Dikarya</taxon>
        <taxon>Basidiomycota</taxon>
        <taxon>Ustilaginomycotina</taxon>
        <taxon>Malasseziomycetes</taxon>
        <taxon>Malasseziales</taxon>
        <taxon>Malasseziaceae</taxon>
        <taxon>Malassezia</taxon>
    </lineage>
</organism>
<gene>
    <name evidence="6" type="ORF">MGL_0330</name>
</gene>
<evidence type="ECO:0008006" key="8">
    <source>
        <dbReference type="Google" id="ProtNLM"/>
    </source>
</evidence>
<dbReference type="OrthoDB" id="31005at2759"/>
<dbReference type="InParanoid" id="A8PSX0"/>
<evidence type="ECO:0000313" key="6">
    <source>
        <dbReference type="EMBL" id="EDP45341.1"/>
    </source>
</evidence>
<reference evidence="6 7" key="1">
    <citation type="journal article" date="2007" name="Proc. Natl. Acad. Sci. U.S.A.">
        <title>Dandruff-associated Malassezia genomes reveal convergent and divergent virulence traits shared with plant and human fungal pathogens.</title>
        <authorList>
            <person name="Xu J."/>
            <person name="Saunders C.W."/>
            <person name="Hu P."/>
            <person name="Grant R.A."/>
            <person name="Boekhout T."/>
            <person name="Kuramae E.E."/>
            <person name="Kronstad J.W."/>
            <person name="Deangelis Y.M."/>
            <person name="Reeder N.L."/>
            <person name="Johnstone K.R."/>
            <person name="Leland M."/>
            <person name="Fieno A.M."/>
            <person name="Begley W.M."/>
            <person name="Sun Y."/>
            <person name="Lacey M.P."/>
            <person name="Chaudhary T."/>
            <person name="Keough T."/>
            <person name="Chu L."/>
            <person name="Sears R."/>
            <person name="Yuan B."/>
            <person name="Dawson T.L.Jr."/>
        </authorList>
    </citation>
    <scope>NUCLEOTIDE SEQUENCE [LARGE SCALE GENOMIC DNA]</scope>
    <source>
        <strain evidence="7">ATCC MYA-4612 / CBS 7966</strain>
    </source>
</reference>
<name>A8PSX0_MALGO</name>
<dbReference type="InterPro" id="IPR016069">
    <property type="entry name" value="Translin_C"/>
</dbReference>
<dbReference type="InterPro" id="IPR036081">
    <property type="entry name" value="Translin_sf"/>
</dbReference>
<dbReference type="OMA" id="SYFDYVM"/>
<dbReference type="InterPro" id="IPR002848">
    <property type="entry name" value="Translin_fam"/>
</dbReference>
<dbReference type="KEGG" id="mgl:MGL_0330"/>
<comment type="similarity">
    <text evidence="3">Belongs to the translin family.</text>
</comment>
<dbReference type="STRING" id="425265.A8PSX0"/>
<dbReference type="GO" id="GO:0005634">
    <property type="term" value="C:nucleus"/>
    <property type="evidence" value="ECO:0007669"/>
    <property type="project" value="UniProtKB-SubCell"/>
</dbReference>
<evidence type="ECO:0000256" key="5">
    <source>
        <dbReference type="ARBA" id="ARBA00023242"/>
    </source>
</evidence>
<dbReference type="AlphaFoldDB" id="A8PSX0"/>
<dbReference type="PANTHER" id="PTHR10741">
    <property type="entry name" value="TRANSLIN AND TRANSLIN ASSOCIATED PROTEIN X"/>
    <property type="match status" value="1"/>
</dbReference>
<dbReference type="Proteomes" id="UP000008837">
    <property type="component" value="Unassembled WGS sequence"/>
</dbReference>
<dbReference type="Gene3D" id="1.20.58.200">
    <property type="entry name" value="Translin, domain 2"/>
    <property type="match status" value="1"/>
</dbReference>
<dbReference type="RefSeq" id="XP_001732555.1">
    <property type="nucleotide sequence ID" value="XM_001732503.1"/>
</dbReference>
<dbReference type="Pfam" id="PF01997">
    <property type="entry name" value="Translin"/>
    <property type="match status" value="1"/>
</dbReference>
<comment type="caution">
    <text evidence="6">The sequence shown here is derived from an EMBL/GenBank/DDBJ whole genome shotgun (WGS) entry which is preliminary data.</text>
</comment>
<dbReference type="FunCoup" id="A8PSX0">
    <property type="interactions" value="380"/>
</dbReference>
<evidence type="ECO:0000256" key="1">
    <source>
        <dbReference type="ARBA" id="ARBA00004123"/>
    </source>
</evidence>
<keyword evidence="7" id="KW-1185">Reference proteome</keyword>
<dbReference type="GeneID" id="5856861"/>
<dbReference type="InterPro" id="IPR016068">
    <property type="entry name" value="Translin_N"/>
</dbReference>
<dbReference type="SUPFAM" id="SSF74784">
    <property type="entry name" value="Translin"/>
    <property type="match status" value="1"/>
</dbReference>